<feature type="repeat" description="PPR" evidence="2">
    <location>
        <begin position="36"/>
        <end position="70"/>
    </location>
</feature>
<dbReference type="InterPro" id="IPR011990">
    <property type="entry name" value="TPR-like_helical_dom_sf"/>
</dbReference>
<dbReference type="GO" id="GO:0009451">
    <property type="term" value="P:RNA modification"/>
    <property type="evidence" value="ECO:0007669"/>
    <property type="project" value="InterPro"/>
</dbReference>
<feature type="domain" description="DYW" evidence="3">
    <location>
        <begin position="650"/>
        <end position="743"/>
    </location>
</feature>
<name>A0A835U492_VANPL</name>
<sequence>MPQKNTFTSNRMISGYAKLGHFEEARRLFDVTAWRSIVTWTIMVGACSQSGSFNEALVLYREMLRSGLIPDRVTIVALLSSCQSTEMVDCVLEVHAHVVKFGFDDSVQVSNTLVDSYCKSGLLGLGKKLFDEMPDRDSVTYNALLVGCSKEGVYNEAVELFIMMREEGLKPSQFTFSGVLSTATGLDNLALGLQVHSLVVRTNFHWNVFVVNSLLDFYSKSDRLGDARELFEEMADRDNVSYNVMISGYSWKGMVEEVSKLFQELQFSSFDRKLFPFASLLSVAGSLPSLETGKRIHAQVIVSGAACDDLVANALIDMYAKCRELGTAELIFSAKSQKNAVSWTAIISGYVQNGLDEEALKTFCEMRKAGAVPDRATFSSVLSASAELAVLVLGRQLHCCVLQLGLSSNVFVGSALLDMYAKCGCLGDTEEAFREIPNPNIVSWNALVAAHAQNGRAREAVGLFDEMVCRGIKPDSVTFLSILSACSHAGFVEEGLEFFDAIEKPTKEHYACAVDLLGRVGRFDDVESLLNRMPFAADDIIWNSVLNSCRKHGNEDLAKRAADKLFGMDLSDAAPYVIMSNIYSRAGRWEEAAGVKKLMRERGVRKETGYSWVETKDKIYVFSSGDETNPRFGEIWTKLEELGEEMKKAGYKPDTSCVLKNLDDEEIKADGLRRHSERLAIGFALITFPPGTPIRVMKNLRTCADCHEAIKVMSKVLGREITVRDSSRFHHFKAGICSCRDYW</sequence>
<feature type="repeat" description="PPR" evidence="2">
    <location>
        <begin position="137"/>
        <end position="171"/>
    </location>
</feature>
<evidence type="ECO:0000256" key="2">
    <source>
        <dbReference type="PROSITE-ProRule" id="PRU00708"/>
    </source>
</evidence>
<keyword evidence="5" id="KW-1185">Reference proteome</keyword>
<dbReference type="EMBL" id="JADCNL010000426">
    <property type="protein sequence ID" value="KAG0447802.1"/>
    <property type="molecule type" value="Genomic_DNA"/>
</dbReference>
<dbReference type="FunFam" id="1.25.40.10:FF:000196">
    <property type="entry name" value="Pentatricopeptide repeat-containing protein At4g14850"/>
    <property type="match status" value="1"/>
</dbReference>
<dbReference type="InterPro" id="IPR032867">
    <property type="entry name" value="DYW_dom"/>
</dbReference>
<feature type="repeat" description="PPR" evidence="2">
    <location>
        <begin position="238"/>
        <end position="272"/>
    </location>
</feature>
<dbReference type="Gene3D" id="1.25.40.10">
    <property type="entry name" value="Tetratricopeptide repeat domain"/>
    <property type="match status" value="6"/>
</dbReference>
<dbReference type="Pfam" id="PF20431">
    <property type="entry name" value="E_motif"/>
    <property type="match status" value="1"/>
</dbReference>
<reference evidence="4 5" key="1">
    <citation type="journal article" date="2020" name="Nat. Food">
        <title>A phased Vanilla planifolia genome enables genetic improvement of flavour and production.</title>
        <authorList>
            <person name="Hasing T."/>
            <person name="Tang H."/>
            <person name="Brym M."/>
            <person name="Khazi F."/>
            <person name="Huang T."/>
            <person name="Chambers A.H."/>
        </authorList>
    </citation>
    <scope>NUCLEOTIDE SEQUENCE [LARGE SCALE GENOMIC DNA]</scope>
    <source>
        <tissue evidence="4">Leaf</tissue>
    </source>
</reference>
<dbReference type="OrthoDB" id="270602at2759"/>
<feature type="repeat" description="PPR" evidence="2">
    <location>
        <begin position="207"/>
        <end position="237"/>
    </location>
</feature>
<comment type="caution">
    <text evidence="4">The sequence shown here is derived from an EMBL/GenBank/DDBJ whole genome shotgun (WGS) entry which is preliminary data.</text>
</comment>
<dbReference type="FunFam" id="1.25.40.10:FF:000227">
    <property type="entry name" value="Pentatricopeptide repeat-containing protein At3g13880"/>
    <property type="match status" value="1"/>
</dbReference>
<feature type="repeat" description="PPR" evidence="2">
    <location>
        <begin position="339"/>
        <end position="373"/>
    </location>
</feature>
<protein>
    <recommendedName>
        <fullName evidence="3">DYW domain-containing protein</fullName>
    </recommendedName>
</protein>
<dbReference type="PROSITE" id="PS51375">
    <property type="entry name" value="PPR"/>
    <property type="match status" value="8"/>
</dbReference>
<dbReference type="InterPro" id="IPR002885">
    <property type="entry name" value="PPR_rpt"/>
</dbReference>
<evidence type="ECO:0000313" key="4">
    <source>
        <dbReference type="EMBL" id="KAG0447802.1"/>
    </source>
</evidence>
<dbReference type="PANTHER" id="PTHR47926">
    <property type="entry name" value="PENTATRICOPEPTIDE REPEAT-CONTAINING PROTEIN"/>
    <property type="match status" value="1"/>
</dbReference>
<keyword evidence="1" id="KW-0677">Repeat</keyword>
<evidence type="ECO:0000259" key="3">
    <source>
        <dbReference type="Pfam" id="PF14432"/>
    </source>
</evidence>
<dbReference type="GO" id="GO:0003723">
    <property type="term" value="F:RNA binding"/>
    <property type="evidence" value="ECO:0007669"/>
    <property type="project" value="InterPro"/>
</dbReference>
<gene>
    <name evidence="4" type="ORF">HPP92_028166</name>
</gene>
<dbReference type="Pfam" id="PF14432">
    <property type="entry name" value="DYW_deaminase"/>
    <property type="match status" value="1"/>
</dbReference>
<dbReference type="FunFam" id="1.25.40.10:FF:000366">
    <property type="entry name" value="Pentatricopeptide (PPR) repeat-containing protein"/>
    <property type="match status" value="1"/>
</dbReference>
<accession>A0A835U492</accession>
<proteinExistence type="predicted"/>
<feature type="repeat" description="PPR" evidence="2">
    <location>
        <begin position="572"/>
        <end position="606"/>
    </location>
</feature>
<dbReference type="Proteomes" id="UP000636800">
    <property type="component" value="Unassembled WGS sequence"/>
</dbReference>
<dbReference type="AlphaFoldDB" id="A0A835U492"/>
<dbReference type="NCBIfam" id="TIGR00756">
    <property type="entry name" value="PPR"/>
    <property type="match status" value="8"/>
</dbReference>
<evidence type="ECO:0000256" key="1">
    <source>
        <dbReference type="ARBA" id="ARBA00022737"/>
    </source>
</evidence>
<dbReference type="Pfam" id="PF01535">
    <property type="entry name" value="PPR"/>
    <property type="match status" value="4"/>
</dbReference>
<feature type="repeat" description="PPR" evidence="2">
    <location>
        <begin position="106"/>
        <end position="136"/>
    </location>
</feature>
<organism evidence="4 5">
    <name type="scientific">Vanilla planifolia</name>
    <name type="common">Vanilla</name>
    <dbReference type="NCBI Taxonomy" id="51239"/>
    <lineage>
        <taxon>Eukaryota</taxon>
        <taxon>Viridiplantae</taxon>
        <taxon>Streptophyta</taxon>
        <taxon>Embryophyta</taxon>
        <taxon>Tracheophyta</taxon>
        <taxon>Spermatophyta</taxon>
        <taxon>Magnoliopsida</taxon>
        <taxon>Liliopsida</taxon>
        <taxon>Asparagales</taxon>
        <taxon>Orchidaceae</taxon>
        <taxon>Vanilloideae</taxon>
        <taxon>Vanilleae</taxon>
        <taxon>Vanilla</taxon>
    </lineage>
</organism>
<dbReference type="InterPro" id="IPR046960">
    <property type="entry name" value="PPR_At4g14850-like_plant"/>
</dbReference>
<dbReference type="PANTHER" id="PTHR47926:SF475">
    <property type="entry name" value="DYW DOMAIN-CONTAINING PROTEIN"/>
    <property type="match status" value="1"/>
</dbReference>
<dbReference type="Pfam" id="PF13041">
    <property type="entry name" value="PPR_2"/>
    <property type="match status" value="4"/>
</dbReference>
<feature type="repeat" description="PPR" evidence="2">
    <location>
        <begin position="440"/>
        <end position="474"/>
    </location>
</feature>
<dbReference type="InterPro" id="IPR046848">
    <property type="entry name" value="E_motif"/>
</dbReference>
<dbReference type="FunFam" id="1.25.40.10:FF:000144">
    <property type="entry name" value="Pentatricopeptide repeat-containing protein, mitochondrial"/>
    <property type="match status" value="1"/>
</dbReference>
<dbReference type="GO" id="GO:0008270">
    <property type="term" value="F:zinc ion binding"/>
    <property type="evidence" value="ECO:0007669"/>
    <property type="project" value="InterPro"/>
</dbReference>
<evidence type="ECO:0000313" key="5">
    <source>
        <dbReference type="Proteomes" id="UP000636800"/>
    </source>
</evidence>